<evidence type="ECO:0000313" key="1">
    <source>
        <dbReference type="EMBL" id="THG97195.1"/>
    </source>
</evidence>
<evidence type="ECO:0008006" key="3">
    <source>
        <dbReference type="Google" id="ProtNLM"/>
    </source>
</evidence>
<name>A0A4S4KG69_9APHY</name>
<reference evidence="1 2" key="1">
    <citation type="submission" date="2019-02" db="EMBL/GenBank/DDBJ databases">
        <title>Genome sequencing of the rare red list fungi Phlebia centrifuga.</title>
        <authorList>
            <person name="Buettner E."/>
            <person name="Kellner H."/>
        </authorList>
    </citation>
    <scope>NUCLEOTIDE SEQUENCE [LARGE SCALE GENOMIC DNA]</scope>
    <source>
        <strain evidence="1 2">DSM 108282</strain>
    </source>
</reference>
<keyword evidence="2" id="KW-1185">Reference proteome</keyword>
<dbReference type="Gene3D" id="6.20.320.10">
    <property type="match status" value="1"/>
</dbReference>
<dbReference type="AlphaFoldDB" id="A0A4S4KG69"/>
<evidence type="ECO:0000313" key="2">
    <source>
        <dbReference type="Proteomes" id="UP000309038"/>
    </source>
</evidence>
<comment type="caution">
    <text evidence="1">The sequence shown here is derived from an EMBL/GenBank/DDBJ whole genome shotgun (WGS) entry which is preliminary data.</text>
</comment>
<proteinExistence type="predicted"/>
<accession>A0A4S4KG69</accession>
<protein>
    <recommendedName>
        <fullName evidence="3">PARP</fullName>
    </recommendedName>
</protein>
<sequence length="62" mass="6839">MLLNDVVLGKTVKLKVSDPTLNQPPNGYNSVIGEPGGDLNYDESIVYQNDAIRPMFLIIYQG</sequence>
<dbReference type="SUPFAM" id="SSF56399">
    <property type="entry name" value="ADP-ribosylation"/>
    <property type="match status" value="1"/>
</dbReference>
<gene>
    <name evidence="1" type="ORF">EW026_g4756</name>
</gene>
<organism evidence="1 2">
    <name type="scientific">Hermanssonia centrifuga</name>
    <dbReference type="NCBI Taxonomy" id="98765"/>
    <lineage>
        <taxon>Eukaryota</taxon>
        <taxon>Fungi</taxon>
        <taxon>Dikarya</taxon>
        <taxon>Basidiomycota</taxon>
        <taxon>Agaricomycotina</taxon>
        <taxon>Agaricomycetes</taxon>
        <taxon>Polyporales</taxon>
        <taxon>Meruliaceae</taxon>
        <taxon>Hermanssonia</taxon>
    </lineage>
</organism>
<dbReference type="Proteomes" id="UP000309038">
    <property type="component" value="Unassembled WGS sequence"/>
</dbReference>
<dbReference type="EMBL" id="SGPJ01000183">
    <property type="protein sequence ID" value="THG97195.1"/>
    <property type="molecule type" value="Genomic_DNA"/>
</dbReference>